<feature type="chain" id="PRO_5002513028" evidence="1">
    <location>
        <begin position="28"/>
        <end position="166"/>
    </location>
</feature>
<evidence type="ECO:0000313" key="2">
    <source>
        <dbReference type="EMBL" id="AKF09682.1"/>
    </source>
</evidence>
<keyword evidence="3" id="KW-1185">Reference proteome</keyword>
<accession>A0A0F6YLW4</accession>
<organism evidence="2 3">
    <name type="scientific">Sandaracinus amylolyticus</name>
    <dbReference type="NCBI Taxonomy" id="927083"/>
    <lineage>
        <taxon>Bacteria</taxon>
        <taxon>Pseudomonadati</taxon>
        <taxon>Myxococcota</taxon>
        <taxon>Polyangia</taxon>
        <taxon>Polyangiales</taxon>
        <taxon>Sandaracinaceae</taxon>
        <taxon>Sandaracinus</taxon>
    </lineage>
</organism>
<dbReference type="RefSeq" id="WP_053236710.1">
    <property type="nucleotide sequence ID" value="NZ_CP011125.1"/>
</dbReference>
<reference evidence="2 3" key="1">
    <citation type="submission" date="2015-03" db="EMBL/GenBank/DDBJ databases">
        <title>Genome assembly of Sandaracinus amylolyticus DSM 53668.</title>
        <authorList>
            <person name="Sharma G."/>
            <person name="Subramanian S."/>
        </authorList>
    </citation>
    <scope>NUCLEOTIDE SEQUENCE [LARGE SCALE GENOMIC DNA]</scope>
    <source>
        <strain evidence="2 3">DSM 53668</strain>
    </source>
</reference>
<feature type="signal peptide" evidence="1">
    <location>
        <begin position="1"/>
        <end position="27"/>
    </location>
</feature>
<evidence type="ECO:0000256" key="1">
    <source>
        <dbReference type="SAM" id="SignalP"/>
    </source>
</evidence>
<evidence type="ECO:0000313" key="3">
    <source>
        <dbReference type="Proteomes" id="UP000034883"/>
    </source>
</evidence>
<dbReference type="EMBL" id="CP011125">
    <property type="protein sequence ID" value="AKF09682.1"/>
    <property type="molecule type" value="Genomic_DNA"/>
</dbReference>
<protein>
    <submittedName>
        <fullName evidence="2">Uncharacterized protein</fullName>
    </submittedName>
</protein>
<dbReference type="AlphaFoldDB" id="A0A0F6YLW4"/>
<proteinExistence type="predicted"/>
<dbReference type="STRING" id="927083.DB32_006831"/>
<name>A0A0F6YLW4_9BACT</name>
<sequence>MTHPRFASIFVPALALALLTAPSAARACERIGPPGPPPADQSELHWGIAFGVGSAIELTVIGAQIAAGAEMFPDWAAALELSLGIAQSVAAPLVMQSAHAANLCSAGPTTSDEGAIAAGFLLFAGGWLIAHALWSFGDGPIDSEPTILPSVSFDRDAVALHVLGTF</sequence>
<keyword evidence="1" id="KW-0732">Signal</keyword>
<dbReference type="KEGG" id="samy:DB32_006831"/>
<gene>
    <name evidence="2" type="ORF">DB32_006831</name>
</gene>
<dbReference type="Proteomes" id="UP000034883">
    <property type="component" value="Chromosome"/>
</dbReference>